<name>A0A2T4C0M7_TRILO</name>
<keyword evidence="3" id="KW-1185">Reference proteome</keyword>
<protein>
    <submittedName>
        <fullName evidence="2">Uncharacterized protein</fullName>
    </submittedName>
</protein>
<evidence type="ECO:0000256" key="1">
    <source>
        <dbReference type="SAM" id="MobiDB-lite"/>
    </source>
</evidence>
<evidence type="ECO:0000313" key="3">
    <source>
        <dbReference type="Proteomes" id="UP000240760"/>
    </source>
</evidence>
<evidence type="ECO:0000313" key="2">
    <source>
        <dbReference type="EMBL" id="PTB75122.1"/>
    </source>
</evidence>
<proteinExistence type="predicted"/>
<dbReference type="EMBL" id="KZ679134">
    <property type="protein sequence ID" value="PTB75122.1"/>
    <property type="molecule type" value="Genomic_DNA"/>
</dbReference>
<dbReference type="Proteomes" id="UP000240760">
    <property type="component" value="Unassembled WGS sequence"/>
</dbReference>
<accession>A0A2T4C0M7</accession>
<reference evidence="2 3" key="1">
    <citation type="submission" date="2016-07" db="EMBL/GenBank/DDBJ databases">
        <title>Multiple horizontal gene transfer events from other fungi enriched the ability of initially mycotrophic Trichoderma (Ascomycota) to feed on dead plant biomass.</title>
        <authorList>
            <consortium name="DOE Joint Genome Institute"/>
            <person name="Aerts A."/>
            <person name="Atanasova L."/>
            <person name="Chenthamara K."/>
            <person name="Zhang J."/>
            <person name="Grujic M."/>
            <person name="Henrissat B."/>
            <person name="Kuo A."/>
            <person name="Salamov A."/>
            <person name="Lipzen A."/>
            <person name="Labutti K."/>
            <person name="Barry K."/>
            <person name="Miao Y."/>
            <person name="Rahimi M.J."/>
            <person name="Shen Q."/>
            <person name="Grigoriev I.V."/>
            <person name="Kubicek C.P."/>
            <person name="Druzhinina I.S."/>
        </authorList>
    </citation>
    <scope>NUCLEOTIDE SEQUENCE [LARGE SCALE GENOMIC DNA]</scope>
    <source>
        <strain evidence="2 3">ATCC 18648</strain>
    </source>
</reference>
<dbReference type="AlphaFoldDB" id="A0A2T4C0M7"/>
<organism evidence="2 3">
    <name type="scientific">Trichoderma longibrachiatum ATCC 18648</name>
    <dbReference type="NCBI Taxonomy" id="983965"/>
    <lineage>
        <taxon>Eukaryota</taxon>
        <taxon>Fungi</taxon>
        <taxon>Dikarya</taxon>
        <taxon>Ascomycota</taxon>
        <taxon>Pezizomycotina</taxon>
        <taxon>Sordariomycetes</taxon>
        <taxon>Hypocreomycetidae</taxon>
        <taxon>Hypocreales</taxon>
        <taxon>Hypocreaceae</taxon>
        <taxon>Trichoderma</taxon>
    </lineage>
</organism>
<feature type="region of interest" description="Disordered" evidence="1">
    <location>
        <begin position="167"/>
        <end position="188"/>
    </location>
</feature>
<gene>
    <name evidence="2" type="ORF">M440DRAFT_1269502</name>
</gene>
<sequence>MDMVLWYVSRVWLVSDIHRRDSSDSTGADGEEEGHDSCLPGRLIQKLCGRKQAALLCSTCKPLRTEAPVMQSRYKYRQIAMPQLGMASLFPYRYHTIIGLHPPGPHYPKWHQDNRTRSLMWQSNSILGHSTMCDNTGASCGRMEQDCEMVDDEVLVVRTACTRISAEEPDGDSMANSAGEDASTANISESMVSGFETRESEIKKNWLRLSKGFGWQRREFGMIASSTLTRRACSESVQANERPKAEEELPGAPLTGENLKCGCFQLGDT</sequence>